<protein>
    <recommendedName>
        <fullName evidence="11">Nitronate monooxygenase</fullName>
    </recommendedName>
    <alternativeName>
        <fullName evidence="9">Propionate 3-nitronate monooxygenase</fullName>
    </alternativeName>
</protein>
<dbReference type="EMBL" id="UGNV01000001">
    <property type="protein sequence ID" value="STX27820.1"/>
    <property type="molecule type" value="Genomic_DNA"/>
</dbReference>
<evidence type="ECO:0000256" key="7">
    <source>
        <dbReference type="ARBA" id="ARBA00023002"/>
    </source>
</evidence>
<evidence type="ECO:0000256" key="2">
    <source>
        <dbReference type="ARBA" id="ARBA00009881"/>
    </source>
</evidence>
<comment type="similarity">
    <text evidence="2">Belongs to the nitronate monooxygenase family. NMO class I subfamily.</text>
</comment>
<dbReference type="Proteomes" id="UP000254968">
    <property type="component" value="Unassembled WGS sequence"/>
</dbReference>
<keyword evidence="4" id="KW-0285">Flavoprotein</keyword>
<gene>
    <name evidence="12" type="ORF">NCTC13315_00336</name>
</gene>
<keyword evidence="7 12" id="KW-0560">Oxidoreductase</keyword>
<dbReference type="SUPFAM" id="SSF51412">
    <property type="entry name" value="Inosine monophosphate dehydrogenase (IMPDH)"/>
    <property type="match status" value="1"/>
</dbReference>
<sequence>MIWPNKLLKKIGITYPIIQAPMAGGATTPELVAAVSNAGGLGSLGAGYMSPNDIRQAIKKIRALTTKPFAVNLFIPGPYQVSASKIEKALKDINQCCPELELEISAIVEPYAQPFDKQMKVLIEEKIPIFSYTFGTLSPEWIAQLRKNNTILIGTATTLTEAQLLEESGIDVIVAQGAEAGGHRGTFIGRAEDALIGLLSLLPQLVDHITIPIIAAGAIMDGRGIMAAIDLGACGVQMGTAFLTCPESGIPEAYKKILLEQQKDNTVLTHVFSGKMARGIRNKFIECMSEKYILDYPVQNALTTMMRKKAKEKNNSEFMSLWAGQSANLCRKMTAEELIRILIAETENVAKQYKSLNS</sequence>
<keyword evidence="8" id="KW-0503">Monooxygenase</keyword>
<dbReference type="GO" id="GO:0009636">
    <property type="term" value="P:response to toxic substance"/>
    <property type="evidence" value="ECO:0007669"/>
    <property type="project" value="UniProtKB-KW"/>
</dbReference>
<evidence type="ECO:0000313" key="12">
    <source>
        <dbReference type="EMBL" id="STX27820.1"/>
    </source>
</evidence>
<dbReference type="FunFam" id="3.20.20.70:FF:000154">
    <property type="entry name" value="Probable nitronate monooxygenase"/>
    <property type="match status" value="1"/>
</dbReference>
<evidence type="ECO:0000256" key="11">
    <source>
        <dbReference type="ARBA" id="ARBA00067136"/>
    </source>
</evidence>
<evidence type="ECO:0000256" key="3">
    <source>
        <dbReference type="ARBA" id="ARBA00022575"/>
    </source>
</evidence>
<evidence type="ECO:0000313" key="13">
    <source>
        <dbReference type="Proteomes" id="UP000254968"/>
    </source>
</evidence>
<dbReference type="PANTHER" id="PTHR42747">
    <property type="entry name" value="NITRONATE MONOOXYGENASE-RELATED"/>
    <property type="match status" value="1"/>
</dbReference>
<dbReference type="GO" id="GO:0051213">
    <property type="term" value="F:dioxygenase activity"/>
    <property type="evidence" value="ECO:0007669"/>
    <property type="project" value="UniProtKB-KW"/>
</dbReference>
<dbReference type="RefSeq" id="WP_423202412.1">
    <property type="nucleotide sequence ID" value="NZ_CAAAHO010000011.1"/>
</dbReference>
<evidence type="ECO:0000256" key="1">
    <source>
        <dbReference type="ARBA" id="ARBA00001917"/>
    </source>
</evidence>
<keyword evidence="3" id="KW-0216">Detoxification</keyword>
<keyword evidence="12" id="KW-0223">Dioxygenase</keyword>
<dbReference type="Pfam" id="PF03060">
    <property type="entry name" value="NMO"/>
    <property type="match status" value="1"/>
</dbReference>
<evidence type="ECO:0000256" key="5">
    <source>
        <dbReference type="ARBA" id="ARBA00022643"/>
    </source>
</evidence>
<dbReference type="AlphaFoldDB" id="A0A378HZE6"/>
<keyword evidence="5" id="KW-0288">FMN</keyword>
<evidence type="ECO:0000256" key="9">
    <source>
        <dbReference type="ARBA" id="ARBA00031155"/>
    </source>
</evidence>
<evidence type="ECO:0000256" key="4">
    <source>
        <dbReference type="ARBA" id="ARBA00022630"/>
    </source>
</evidence>
<keyword evidence="6" id="KW-0547">Nucleotide-binding</keyword>
<dbReference type="CDD" id="cd04730">
    <property type="entry name" value="NPD_like"/>
    <property type="match status" value="1"/>
</dbReference>
<proteinExistence type="inferred from homology"/>
<dbReference type="GO" id="GO:0018580">
    <property type="term" value="F:nitronate monooxygenase activity"/>
    <property type="evidence" value="ECO:0007669"/>
    <property type="project" value="InterPro"/>
</dbReference>
<reference evidence="12 13" key="1">
    <citation type="submission" date="2018-06" db="EMBL/GenBank/DDBJ databases">
        <authorList>
            <consortium name="Pathogen Informatics"/>
            <person name="Doyle S."/>
        </authorList>
    </citation>
    <scope>NUCLEOTIDE SEQUENCE [LARGE SCALE GENOMIC DNA]</scope>
    <source>
        <strain evidence="12 13">NCTC13315</strain>
    </source>
</reference>
<name>A0A378HZE6_9GAMM</name>
<evidence type="ECO:0000256" key="10">
    <source>
        <dbReference type="ARBA" id="ARBA00049401"/>
    </source>
</evidence>
<dbReference type="GO" id="GO:0000166">
    <property type="term" value="F:nucleotide binding"/>
    <property type="evidence" value="ECO:0007669"/>
    <property type="project" value="UniProtKB-KW"/>
</dbReference>
<keyword evidence="13" id="KW-1185">Reference proteome</keyword>
<dbReference type="Gene3D" id="3.20.20.70">
    <property type="entry name" value="Aldolase class I"/>
    <property type="match status" value="1"/>
</dbReference>
<evidence type="ECO:0000256" key="8">
    <source>
        <dbReference type="ARBA" id="ARBA00023033"/>
    </source>
</evidence>
<evidence type="ECO:0000256" key="6">
    <source>
        <dbReference type="ARBA" id="ARBA00022741"/>
    </source>
</evidence>
<dbReference type="InterPro" id="IPR013785">
    <property type="entry name" value="Aldolase_TIM"/>
</dbReference>
<comment type="cofactor">
    <cofactor evidence="1">
        <name>FMN</name>
        <dbReference type="ChEBI" id="CHEBI:58210"/>
    </cofactor>
</comment>
<dbReference type="PANTHER" id="PTHR42747:SF3">
    <property type="entry name" value="NITRONATE MONOOXYGENASE-RELATED"/>
    <property type="match status" value="1"/>
</dbReference>
<organism evidence="12 13">
    <name type="scientific">Legionella beliardensis</name>
    <dbReference type="NCBI Taxonomy" id="91822"/>
    <lineage>
        <taxon>Bacteria</taxon>
        <taxon>Pseudomonadati</taxon>
        <taxon>Pseudomonadota</taxon>
        <taxon>Gammaproteobacteria</taxon>
        <taxon>Legionellales</taxon>
        <taxon>Legionellaceae</taxon>
        <taxon>Legionella</taxon>
    </lineage>
</organism>
<dbReference type="InterPro" id="IPR004136">
    <property type="entry name" value="NMO"/>
</dbReference>
<accession>A0A378HZE6</accession>
<comment type="catalytic activity">
    <reaction evidence="10">
        <text>3 propionate 3-nitronate + 3 O2 + H2O = 3 3-oxopropanoate + 2 nitrate + nitrite + H2O2 + 3 H(+)</text>
        <dbReference type="Rhea" id="RHEA:57332"/>
        <dbReference type="ChEBI" id="CHEBI:15377"/>
        <dbReference type="ChEBI" id="CHEBI:15378"/>
        <dbReference type="ChEBI" id="CHEBI:15379"/>
        <dbReference type="ChEBI" id="CHEBI:16240"/>
        <dbReference type="ChEBI" id="CHEBI:16301"/>
        <dbReference type="ChEBI" id="CHEBI:17632"/>
        <dbReference type="ChEBI" id="CHEBI:33190"/>
        <dbReference type="ChEBI" id="CHEBI:136067"/>
    </reaction>
</comment>